<organism evidence="2 3">
    <name type="scientific">Streptomyces millisiae</name>
    <dbReference type="NCBI Taxonomy" id="3075542"/>
    <lineage>
        <taxon>Bacteria</taxon>
        <taxon>Bacillati</taxon>
        <taxon>Actinomycetota</taxon>
        <taxon>Actinomycetes</taxon>
        <taxon>Kitasatosporales</taxon>
        <taxon>Streptomycetaceae</taxon>
        <taxon>Streptomyces</taxon>
    </lineage>
</organism>
<dbReference type="Proteomes" id="UP001183420">
    <property type="component" value="Unassembled WGS sequence"/>
</dbReference>
<proteinExistence type="predicted"/>
<name>A0ABU2M3P9_9ACTN</name>
<dbReference type="EMBL" id="JAVREM010000419">
    <property type="protein sequence ID" value="MDT0323982.1"/>
    <property type="molecule type" value="Genomic_DNA"/>
</dbReference>
<evidence type="ECO:0000313" key="2">
    <source>
        <dbReference type="EMBL" id="MDT0323982.1"/>
    </source>
</evidence>
<keyword evidence="3" id="KW-1185">Reference proteome</keyword>
<protein>
    <submittedName>
        <fullName evidence="2">Uncharacterized protein</fullName>
    </submittedName>
</protein>
<evidence type="ECO:0000313" key="3">
    <source>
        <dbReference type="Proteomes" id="UP001183420"/>
    </source>
</evidence>
<gene>
    <name evidence="2" type="ORF">RNC47_37375</name>
</gene>
<accession>A0ABU2M3P9</accession>
<feature type="non-terminal residue" evidence="2">
    <location>
        <position position="63"/>
    </location>
</feature>
<evidence type="ECO:0000256" key="1">
    <source>
        <dbReference type="SAM" id="MobiDB-lite"/>
    </source>
</evidence>
<feature type="region of interest" description="Disordered" evidence="1">
    <location>
        <begin position="1"/>
        <end position="34"/>
    </location>
</feature>
<comment type="caution">
    <text evidence="2">The sequence shown here is derived from an EMBL/GenBank/DDBJ whole genome shotgun (WGS) entry which is preliminary data.</text>
</comment>
<reference evidence="3" key="1">
    <citation type="submission" date="2023-07" db="EMBL/GenBank/DDBJ databases">
        <title>30 novel species of actinomycetes from the DSMZ collection.</title>
        <authorList>
            <person name="Nouioui I."/>
        </authorList>
    </citation>
    <scope>NUCLEOTIDE SEQUENCE [LARGE SCALE GENOMIC DNA]</scope>
    <source>
        <strain evidence="3">DSM 44918</strain>
    </source>
</reference>
<sequence length="63" mass="7636">MSVDSDEPRARRAERDVTTDDDRKKNNYHFDRHTPEYREQFEKITEEMQSKCPMAWTDAYNGH</sequence>